<comment type="similarity">
    <text evidence="2 8">Belongs to the bacterial ribosomal protein bS20 family.</text>
</comment>
<evidence type="ECO:0000256" key="8">
    <source>
        <dbReference type="HAMAP-Rule" id="MF_00500"/>
    </source>
</evidence>
<evidence type="ECO:0000256" key="9">
    <source>
        <dbReference type="SAM" id="MobiDB-lite"/>
    </source>
</evidence>
<sequence length="91" mass="10064">MATHKSAEKRSTQNEKRRLRNVSVKSKVKTYIKSVLTAVEARDKEGALSALQQAIPVIAKAGAKGVYHQKTASRYISRLTRKVNVQIANEG</sequence>
<dbReference type="PANTHER" id="PTHR33398:SF1">
    <property type="entry name" value="SMALL RIBOSOMAL SUBUNIT PROTEIN BS20C"/>
    <property type="match status" value="1"/>
</dbReference>
<protein>
    <recommendedName>
        <fullName evidence="7 8">Small ribosomal subunit protein bS20</fullName>
    </recommendedName>
</protein>
<evidence type="ECO:0000256" key="6">
    <source>
        <dbReference type="ARBA" id="ARBA00023274"/>
    </source>
</evidence>
<dbReference type="STRING" id="43775.SAMN04489760_12730"/>
<keyword evidence="6 8" id="KW-0687">Ribonucleoprotein</keyword>
<gene>
    <name evidence="8" type="primary">rpsT</name>
    <name evidence="10" type="ORF">SAMN04489760_12730</name>
</gene>
<dbReference type="GO" id="GO:0006412">
    <property type="term" value="P:translation"/>
    <property type="evidence" value="ECO:0007669"/>
    <property type="project" value="UniProtKB-UniRule"/>
</dbReference>
<dbReference type="SUPFAM" id="SSF46992">
    <property type="entry name" value="Ribosomal protein S20"/>
    <property type="match status" value="1"/>
</dbReference>
<dbReference type="Proteomes" id="UP000198744">
    <property type="component" value="Unassembled WGS sequence"/>
</dbReference>
<dbReference type="NCBIfam" id="TIGR00029">
    <property type="entry name" value="S20"/>
    <property type="match status" value="1"/>
</dbReference>
<keyword evidence="5 8" id="KW-0689">Ribosomal protein</keyword>
<dbReference type="AlphaFoldDB" id="A0A1H7ZUQ2"/>
<evidence type="ECO:0000256" key="1">
    <source>
        <dbReference type="ARBA" id="ARBA00003134"/>
    </source>
</evidence>
<dbReference type="InterPro" id="IPR002583">
    <property type="entry name" value="Ribosomal_bS20"/>
</dbReference>
<evidence type="ECO:0000256" key="2">
    <source>
        <dbReference type="ARBA" id="ARBA00007634"/>
    </source>
</evidence>
<keyword evidence="4 8" id="KW-0694">RNA-binding</keyword>
<evidence type="ECO:0000313" key="11">
    <source>
        <dbReference type="Proteomes" id="UP000198744"/>
    </source>
</evidence>
<organism evidence="10 11">
    <name type="scientific">Syntrophus gentianae</name>
    <dbReference type="NCBI Taxonomy" id="43775"/>
    <lineage>
        <taxon>Bacteria</taxon>
        <taxon>Pseudomonadati</taxon>
        <taxon>Thermodesulfobacteriota</taxon>
        <taxon>Syntrophia</taxon>
        <taxon>Syntrophales</taxon>
        <taxon>Syntrophaceae</taxon>
        <taxon>Syntrophus</taxon>
    </lineage>
</organism>
<dbReference type="Pfam" id="PF01649">
    <property type="entry name" value="Ribosomal_S20p"/>
    <property type="match status" value="1"/>
</dbReference>
<dbReference type="InterPro" id="IPR036510">
    <property type="entry name" value="Ribosomal_bS20_sf"/>
</dbReference>
<evidence type="ECO:0000313" key="10">
    <source>
        <dbReference type="EMBL" id="SEM62013.1"/>
    </source>
</evidence>
<dbReference type="FunFam" id="1.20.58.110:FF:000001">
    <property type="entry name" value="30S ribosomal protein S20"/>
    <property type="match status" value="1"/>
</dbReference>
<keyword evidence="3 8" id="KW-0699">rRNA-binding</keyword>
<dbReference type="GO" id="GO:0003735">
    <property type="term" value="F:structural constituent of ribosome"/>
    <property type="evidence" value="ECO:0007669"/>
    <property type="project" value="InterPro"/>
</dbReference>
<evidence type="ECO:0000256" key="7">
    <source>
        <dbReference type="ARBA" id="ARBA00035136"/>
    </source>
</evidence>
<feature type="region of interest" description="Disordered" evidence="9">
    <location>
        <begin position="1"/>
        <end position="22"/>
    </location>
</feature>
<dbReference type="GO" id="GO:0005829">
    <property type="term" value="C:cytosol"/>
    <property type="evidence" value="ECO:0007669"/>
    <property type="project" value="TreeGrafter"/>
</dbReference>
<dbReference type="HAMAP" id="MF_00500">
    <property type="entry name" value="Ribosomal_bS20"/>
    <property type="match status" value="1"/>
</dbReference>
<dbReference type="GO" id="GO:0015935">
    <property type="term" value="C:small ribosomal subunit"/>
    <property type="evidence" value="ECO:0007669"/>
    <property type="project" value="TreeGrafter"/>
</dbReference>
<dbReference type="EMBL" id="FOBS01000027">
    <property type="protein sequence ID" value="SEM62013.1"/>
    <property type="molecule type" value="Genomic_DNA"/>
</dbReference>
<evidence type="ECO:0000256" key="5">
    <source>
        <dbReference type="ARBA" id="ARBA00022980"/>
    </source>
</evidence>
<dbReference type="PANTHER" id="PTHR33398">
    <property type="entry name" value="30S RIBOSOMAL PROTEIN S20"/>
    <property type="match status" value="1"/>
</dbReference>
<dbReference type="RefSeq" id="WP_093884373.1">
    <property type="nucleotide sequence ID" value="NZ_FOBS01000027.1"/>
</dbReference>
<evidence type="ECO:0000256" key="3">
    <source>
        <dbReference type="ARBA" id="ARBA00022730"/>
    </source>
</evidence>
<accession>A0A1H7ZUQ2</accession>
<dbReference type="GO" id="GO:0070181">
    <property type="term" value="F:small ribosomal subunit rRNA binding"/>
    <property type="evidence" value="ECO:0007669"/>
    <property type="project" value="TreeGrafter"/>
</dbReference>
<feature type="compositionally biased region" description="Basic and acidic residues" evidence="9">
    <location>
        <begin position="1"/>
        <end position="16"/>
    </location>
</feature>
<dbReference type="Gene3D" id="1.20.58.110">
    <property type="entry name" value="Ribosomal protein S20"/>
    <property type="match status" value="1"/>
</dbReference>
<proteinExistence type="inferred from homology"/>
<reference evidence="10 11" key="1">
    <citation type="submission" date="2016-10" db="EMBL/GenBank/DDBJ databases">
        <authorList>
            <person name="de Groot N.N."/>
        </authorList>
    </citation>
    <scope>NUCLEOTIDE SEQUENCE [LARGE SCALE GENOMIC DNA]</scope>
    <source>
        <strain evidence="10 11">DSM 8423</strain>
    </source>
</reference>
<dbReference type="OrthoDB" id="9807974at2"/>
<comment type="function">
    <text evidence="1 8">Binds directly to 16S ribosomal RNA.</text>
</comment>
<evidence type="ECO:0000256" key="4">
    <source>
        <dbReference type="ARBA" id="ARBA00022884"/>
    </source>
</evidence>
<name>A0A1H7ZUQ2_9BACT</name>
<keyword evidence="11" id="KW-1185">Reference proteome</keyword>